<gene>
    <name evidence="1" type="ORF">METZ01_LOCUS505003</name>
</gene>
<evidence type="ECO:0000313" key="1">
    <source>
        <dbReference type="EMBL" id="SVE52149.1"/>
    </source>
</evidence>
<proteinExistence type="predicted"/>
<name>A0A383E6C6_9ZZZZ</name>
<reference evidence="1" key="1">
    <citation type="submission" date="2018-05" db="EMBL/GenBank/DDBJ databases">
        <authorList>
            <person name="Lanie J.A."/>
            <person name="Ng W.-L."/>
            <person name="Kazmierczak K.M."/>
            <person name="Andrzejewski T.M."/>
            <person name="Davidsen T.M."/>
            <person name="Wayne K.J."/>
            <person name="Tettelin H."/>
            <person name="Glass J.I."/>
            <person name="Rusch D."/>
            <person name="Podicherti R."/>
            <person name="Tsui H.-C.T."/>
            <person name="Winkler M.E."/>
        </authorList>
    </citation>
    <scope>NUCLEOTIDE SEQUENCE</scope>
</reference>
<accession>A0A383E6C6</accession>
<sequence>MNSNEIIGAINSGEVDDDLDTIIDTARGRQERAAIAKAQGFVRGDTVRVVGHIRPKYLIGMEGTVTEVVGGRVGVRMNEERGRFRAGSEATVPAVCVQRVAS</sequence>
<organism evidence="1">
    <name type="scientific">marine metagenome</name>
    <dbReference type="NCBI Taxonomy" id="408172"/>
    <lineage>
        <taxon>unclassified sequences</taxon>
        <taxon>metagenomes</taxon>
        <taxon>ecological metagenomes</taxon>
    </lineage>
</organism>
<dbReference type="EMBL" id="UINC01223098">
    <property type="protein sequence ID" value="SVE52149.1"/>
    <property type="molecule type" value="Genomic_DNA"/>
</dbReference>
<dbReference type="AlphaFoldDB" id="A0A383E6C6"/>
<evidence type="ECO:0008006" key="2">
    <source>
        <dbReference type="Google" id="ProtNLM"/>
    </source>
</evidence>
<protein>
    <recommendedName>
        <fullName evidence="2">KOW domain-containing protein</fullName>
    </recommendedName>
</protein>